<dbReference type="PANTHER" id="PTHR43223">
    <property type="entry name" value="ALKYL/ARYL-SULFATASE"/>
    <property type="match status" value="1"/>
</dbReference>
<dbReference type="Pfam" id="PF14864">
    <property type="entry name" value="Alkyl_sulf_C"/>
    <property type="match status" value="1"/>
</dbReference>
<dbReference type="AlphaFoldDB" id="A0A9W9W2B1"/>
<keyword evidence="3" id="KW-0862">Zinc</keyword>
<comment type="caution">
    <text evidence="6">The sequence shown here is derived from an EMBL/GenBank/DDBJ whole genome shotgun (WGS) entry which is preliminary data.</text>
</comment>
<dbReference type="Gene3D" id="1.25.40.880">
    <property type="entry name" value="Alkyl sulfatase, dimerisation domain"/>
    <property type="match status" value="1"/>
</dbReference>
<evidence type="ECO:0000256" key="2">
    <source>
        <dbReference type="ARBA" id="ARBA00022801"/>
    </source>
</evidence>
<reference evidence="6" key="1">
    <citation type="submission" date="2022-12" db="EMBL/GenBank/DDBJ databases">
        <authorList>
            <person name="Petersen C."/>
        </authorList>
    </citation>
    <scope>NUCLEOTIDE SEQUENCE</scope>
    <source>
        <strain evidence="6">IBT 29677</strain>
    </source>
</reference>
<dbReference type="Proteomes" id="UP001147747">
    <property type="component" value="Unassembled WGS sequence"/>
</dbReference>
<dbReference type="PANTHER" id="PTHR43223:SF1">
    <property type="entry name" value="ALKYL_ARYL-SULFATASE BDS1"/>
    <property type="match status" value="1"/>
</dbReference>
<evidence type="ECO:0000313" key="7">
    <source>
        <dbReference type="Proteomes" id="UP001147747"/>
    </source>
</evidence>
<dbReference type="SMART" id="SM00849">
    <property type="entry name" value="Lactamase_B"/>
    <property type="match status" value="1"/>
</dbReference>
<sequence>MESIKDADRGFVAKIEPCIIEDIDGRIVWNNEAYSFLTSTSCPETANSKLWQQAQLVSKQGLFKVTDSIYQIRGFDLSNMTIIEGICGVVVVDPLTSVECAEAALDLYYKQRGKKPVLGMIYTHSHADHFGGAKGILGGHQTNAIPILAPHGFLEHAVSENVYAGNAMARRAAYMYGDQLPKGPFGQISCGLGATVSTGRVTLVPPSVDITHTGQVEVVDGIEFVFQVTPGTEAPAEMNFYLPQHRALCVAENATQCLHNVATLRGAEVRDALAWSSYLDETIILFAEKTDIVFASHHWPTWGQAKIVEFLSQQRDLYAFLHGQTLRFINEGLIGIEIAERMELPAQLREAWHTQGFYGSVSHNVKAIYQRYMTWFDGNPAHLWEHPPTEAAKRYVSCMGGVEEVLQKAKKFCEQGDLRFAVTILNHAVFTDPENQEARNLLASTYESLGYGCENGPWRNFYISGAMELRGHQPKKNVLTGQTGVSEALSLHHLFASLAVRLDGSRAQEQDFVLDLYVTDRDEHCRLIVSNGALIHRTGQQVCKKSSLEKVNFSGTLSFHKLIQVLTDNEKGQEGNIFIEEHGTAHTGKNYFHCLSRLTQHSTSLFLNLIKLVLS</sequence>
<dbReference type="GO" id="GO:0018909">
    <property type="term" value="P:dodecyl sulfate metabolic process"/>
    <property type="evidence" value="ECO:0007669"/>
    <property type="project" value="InterPro"/>
</dbReference>
<dbReference type="GO" id="GO:0046872">
    <property type="term" value="F:metal ion binding"/>
    <property type="evidence" value="ECO:0007669"/>
    <property type="project" value="UniProtKB-KW"/>
</dbReference>
<gene>
    <name evidence="6" type="ORF">N7509_005371</name>
</gene>
<dbReference type="Pfam" id="PF14863">
    <property type="entry name" value="Alkyl_sulf_dimr"/>
    <property type="match status" value="1"/>
</dbReference>
<keyword evidence="7" id="KW-1185">Reference proteome</keyword>
<dbReference type="CDD" id="cd07710">
    <property type="entry name" value="arylsulfatase_Sdsa1-like_MBL-fold"/>
    <property type="match status" value="1"/>
</dbReference>
<dbReference type="InterPro" id="IPR036527">
    <property type="entry name" value="SCP2_sterol-bd_dom_sf"/>
</dbReference>
<evidence type="ECO:0000256" key="4">
    <source>
        <dbReference type="ARBA" id="ARBA00033751"/>
    </source>
</evidence>
<comment type="similarity">
    <text evidence="4">Belongs to the metallo-beta-lactamase superfamily. Type III sulfatase family.</text>
</comment>
<dbReference type="Pfam" id="PF00753">
    <property type="entry name" value="Lactamase_B"/>
    <property type="match status" value="1"/>
</dbReference>
<dbReference type="SUPFAM" id="SSF55718">
    <property type="entry name" value="SCP-like"/>
    <property type="match status" value="1"/>
</dbReference>
<dbReference type="GO" id="GO:0018741">
    <property type="term" value="F:linear primary-alkylsulfatase activity"/>
    <property type="evidence" value="ECO:0007669"/>
    <property type="project" value="InterPro"/>
</dbReference>
<accession>A0A9W9W2B1</accession>
<dbReference type="OrthoDB" id="449487at2759"/>
<keyword evidence="1" id="KW-0479">Metal-binding</keyword>
<dbReference type="InterPro" id="IPR052195">
    <property type="entry name" value="Bact_Alkyl/Aryl-Sulfatase"/>
</dbReference>
<evidence type="ECO:0000259" key="5">
    <source>
        <dbReference type="SMART" id="SM00849"/>
    </source>
</evidence>
<dbReference type="Gene3D" id="3.30.1050.10">
    <property type="entry name" value="SCP2 sterol-binding domain"/>
    <property type="match status" value="1"/>
</dbReference>
<dbReference type="SUPFAM" id="SSF56281">
    <property type="entry name" value="Metallo-hydrolase/oxidoreductase"/>
    <property type="match status" value="1"/>
</dbReference>
<dbReference type="InterPro" id="IPR029228">
    <property type="entry name" value="Alkyl_sulf_dimr"/>
</dbReference>
<dbReference type="InterPro" id="IPR001279">
    <property type="entry name" value="Metallo-B-lactamas"/>
</dbReference>
<name>A0A9W9W2B1_9EURO</name>
<dbReference type="InterPro" id="IPR029229">
    <property type="entry name" value="Alkyl_sulf_C"/>
</dbReference>
<evidence type="ECO:0000256" key="1">
    <source>
        <dbReference type="ARBA" id="ARBA00022723"/>
    </source>
</evidence>
<dbReference type="Gene3D" id="3.60.15.30">
    <property type="entry name" value="Metallo-beta-lactamase domain"/>
    <property type="match status" value="1"/>
</dbReference>
<dbReference type="FunFam" id="3.60.15.30:FF:000001">
    <property type="entry name" value="Alkyl/aryl-sulfatase BDS1"/>
    <property type="match status" value="1"/>
</dbReference>
<dbReference type="GO" id="GO:0046983">
    <property type="term" value="F:protein dimerization activity"/>
    <property type="evidence" value="ECO:0007669"/>
    <property type="project" value="InterPro"/>
</dbReference>
<dbReference type="GeneID" id="81368988"/>
<evidence type="ECO:0000256" key="3">
    <source>
        <dbReference type="ARBA" id="ARBA00022833"/>
    </source>
</evidence>
<evidence type="ECO:0000313" key="6">
    <source>
        <dbReference type="EMBL" id="KAJ5397258.1"/>
    </source>
</evidence>
<proteinExistence type="inferred from homology"/>
<dbReference type="InterPro" id="IPR044097">
    <property type="entry name" value="Bds1/SdsA1_MBL-fold"/>
</dbReference>
<dbReference type="EMBL" id="JAPZBU010000006">
    <property type="protein sequence ID" value="KAJ5397258.1"/>
    <property type="molecule type" value="Genomic_DNA"/>
</dbReference>
<reference evidence="6" key="2">
    <citation type="journal article" date="2023" name="IMA Fungus">
        <title>Comparative genomic study of the Penicillium genus elucidates a diverse pangenome and 15 lateral gene transfer events.</title>
        <authorList>
            <person name="Petersen C."/>
            <person name="Sorensen T."/>
            <person name="Nielsen M.R."/>
            <person name="Sondergaard T.E."/>
            <person name="Sorensen J.L."/>
            <person name="Fitzpatrick D.A."/>
            <person name="Frisvad J.C."/>
            <person name="Nielsen K.L."/>
        </authorList>
    </citation>
    <scope>NUCLEOTIDE SEQUENCE</scope>
    <source>
        <strain evidence="6">IBT 29677</strain>
    </source>
</reference>
<feature type="domain" description="Metallo-beta-lactamase" evidence="5">
    <location>
        <begin position="77"/>
        <end position="297"/>
    </location>
</feature>
<dbReference type="InterPro" id="IPR038536">
    <property type="entry name" value="Alkyl/aryl-sulf_dimr_sf"/>
</dbReference>
<dbReference type="RefSeq" id="XP_056489310.1">
    <property type="nucleotide sequence ID" value="XM_056630008.1"/>
</dbReference>
<dbReference type="InterPro" id="IPR036866">
    <property type="entry name" value="RibonucZ/Hydroxyglut_hydro"/>
</dbReference>
<protein>
    <recommendedName>
        <fullName evidence="5">Metallo-beta-lactamase domain-containing protein</fullName>
    </recommendedName>
</protein>
<keyword evidence="2" id="KW-0378">Hydrolase</keyword>
<organism evidence="6 7">
    <name type="scientific">Penicillium cosmopolitanum</name>
    <dbReference type="NCBI Taxonomy" id="1131564"/>
    <lineage>
        <taxon>Eukaryota</taxon>
        <taxon>Fungi</taxon>
        <taxon>Dikarya</taxon>
        <taxon>Ascomycota</taxon>
        <taxon>Pezizomycotina</taxon>
        <taxon>Eurotiomycetes</taxon>
        <taxon>Eurotiomycetidae</taxon>
        <taxon>Eurotiales</taxon>
        <taxon>Aspergillaceae</taxon>
        <taxon>Penicillium</taxon>
    </lineage>
</organism>